<keyword evidence="1" id="KW-0808">Transferase</keyword>
<evidence type="ECO:0000256" key="1">
    <source>
        <dbReference type="ARBA" id="ARBA00022679"/>
    </source>
</evidence>
<dbReference type="InParanoid" id="A0A163K6R3"/>
<sequence length="200" mass="22948">MSTKVNPLQLYNIREATEADLPQLLDIYNERVRNSTSLFVYDEIPLENRQTWFTDCQAKGYPVIVAAEKETDLAIAYSSLAQYRPHPAYVLTAEISIYIHVDHHRRGLGRLLLEEMITIAERMKLRSLIASITSENAPSLQLFGQYQFTHAGVFHKVGYKQGRYLDVTFLERISPAPLVDFPRGASFTPFPWGNYRHGLE</sequence>
<dbReference type="STRING" id="4829.A0A163K6R3"/>
<dbReference type="CDD" id="cd04301">
    <property type="entry name" value="NAT_SF"/>
    <property type="match status" value="1"/>
</dbReference>
<dbReference type="PANTHER" id="PTHR43072:SF23">
    <property type="entry name" value="UPF0039 PROTEIN C11D3.02C"/>
    <property type="match status" value="1"/>
</dbReference>
<evidence type="ECO:0000313" key="5">
    <source>
        <dbReference type="Proteomes" id="UP000078561"/>
    </source>
</evidence>
<dbReference type="AlphaFoldDB" id="A0A163K6R3"/>
<proteinExistence type="predicted"/>
<keyword evidence="5" id="KW-1185">Reference proteome</keyword>
<dbReference type="OMA" id="RTAYDWT"/>
<dbReference type="OrthoDB" id="2129362at2759"/>
<dbReference type="GO" id="GO:0016747">
    <property type="term" value="F:acyltransferase activity, transferring groups other than amino-acyl groups"/>
    <property type="evidence" value="ECO:0007669"/>
    <property type="project" value="InterPro"/>
</dbReference>
<dbReference type="EMBL" id="LT554414">
    <property type="protein sequence ID" value="SAM04733.1"/>
    <property type="molecule type" value="Genomic_DNA"/>
</dbReference>
<dbReference type="Proteomes" id="UP000078561">
    <property type="component" value="Unassembled WGS sequence"/>
</dbReference>
<reference evidence="4" key="1">
    <citation type="submission" date="2016-04" db="EMBL/GenBank/DDBJ databases">
        <authorList>
            <person name="Evans L.H."/>
            <person name="Alamgir A."/>
            <person name="Owens N."/>
            <person name="Weber N.D."/>
            <person name="Virtaneva K."/>
            <person name="Barbian K."/>
            <person name="Babar A."/>
            <person name="Rosenke K."/>
        </authorList>
    </citation>
    <scope>NUCLEOTIDE SEQUENCE [LARGE SCALE GENOMIC DNA]</scope>
    <source>
        <strain evidence="4">CBS 101.48</strain>
    </source>
</reference>
<gene>
    <name evidence="4" type="primary">ABSGL_10599.1 scaffold 12026</name>
</gene>
<organism evidence="4">
    <name type="scientific">Absidia glauca</name>
    <name type="common">Pin mould</name>
    <dbReference type="NCBI Taxonomy" id="4829"/>
    <lineage>
        <taxon>Eukaryota</taxon>
        <taxon>Fungi</taxon>
        <taxon>Fungi incertae sedis</taxon>
        <taxon>Mucoromycota</taxon>
        <taxon>Mucoromycotina</taxon>
        <taxon>Mucoromycetes</taxon>
        <taxon>Mucorales</taxon>
        <taxon>Cunninghamellaceae</taxon>
        <taxon>Absidia</taxon>
    </lineage>
</organism>
<dbReference type="InterPro" id="IPR000182">
    <property type="entry name" value="GNAT_dom"/>
</dbReference>
<feature type="domain" description="N-acetyltransferase" evidence="3">
    <location>
        <begin position="11"/>
        <end position="176"/>
    </location>
</feature>
<dbReference type="Pfam" id="PF13420">
    <property type="entry name" value="Acetyltransf_4"/>
    <property type="match status" value="1"/>
</dbReference>
<dbReference type="InterPro" id="IPR016181">
    <property type="entry name" value="Acyl_CoA_acyltransferase"/>
</dbReference>
<evidence type="ECO:0000313" key="4">
    <source>
        <dbReference type="EMBL" id="SAM04733.1"/>
    </source>
</evidence>
<evidence type="ECO:0000256" key="2">
    <source>
        <dbReference type="ARBA" id="ARBA00023315"/>
    </source>
</evidence>
<protein>
    <recommendedName>
        <fullName evidence="3">N-acetyltransferase domain-containing protein</fullName>
    </recommendedName>
</protein>
<keyword evidence="2" id="KW-0012">Acyltransferase</keyword>
<dbReference type="PANTHER" id="PTHR43072">
    <property type="entry name" value="N-ACETYLTRANSFERASE"/>
    <property type="match status" value="1"/>
</dbReference>
<evidence type="ECO:0000259" key="3">
    <source>
        <dbReference type="PROSITE" id="PS51186"/>
    </source>
</evidence>
<dbReference type="PROSITE" id="PS51186">
    <property type="entry name" value="GNAT"/>
    <property type="match status" value="1"/>
</dbReference>
<accession>A0A163K6R3</accession>
<dbReference type="Gene3D" id="3.40.630.30">
    <property type="match status" value="1"/>
</dbReference>
<name>A0A163K6R3_ABSGL</name>
<dbReference type="SUPFAM" id="SSF55729">
    <property type="entry name" value="Acyl-CoA N-acyltransferases (Nat)"/>
    <property type="match status" value="1"/>
</dbReference>